<dbReference type="AlphaFoldDB" id="A0A385U311"/>
<accession>A0A385U311</accession>
<dbReference type="KEGG" id="plw:D5F53_32205"/>
<reference evidence="1 2" key="1">
    <citation type="submission" date="2018-09" db="EMBL/GenBank/DDBJ databases">
        <title>Genome Sequence of Paenibacillus lautus Strain E7593-69, Azo Dye-Degrading Bacteria, Isolated from Commercial Tattoo Inks.</title>
        <authorList>
            <person name="Nho S.W."/>
            <person name="Kim S.-J."/>
            <person name="Kweon O."/>
            <person name="Cerniglia C.E."/>
        </authorList>
    </citation>
    <scope>NUCLEOTIDE SEQUENCE [LARGE SCALE GENOMIC DNA]</scope>
    <source>
        <strain evidence="1 2">E7593-69</strain>
        <plasmid evidence="1 2">pAZOPL1</plasmid>
    </source>
</reference>
<keyword evidence="1" id="KW-0614">Plasmid</keyword>
<evidence type="ECO:0000313" key="2">
    <source>
        <dbReference type="Proteomes" id="UP000266552"/>
    </source>
</evidence>
<keyword evidence="2" id="KW-1185">Reference proteome</keyword>
<proteinExistence type="predicted"/>
<dbReference type="EMBL" id="CP032413">
    <property type="protein sequence ID" value="AYB47995.1"/>
    <property type="molecule type" value="Genomic_DNA"/>
</dbReference>
<gene>
    <name evidence="1" type="ORF">D5F53_32205</name>
</gene>
<name>A0A385U311_PAELA</name>
<geneLocation type="plasmid" evidence="1 2">
    <name>pAZOPL1</name>
</geneLocation>
<organism evidence="1 2">
    <name type="scientific">Paenibacillus lautus</name>
    <name type="common">Bacillus lautus</name>
    <dbReference type="NCBI Taxonomy" id="1401"/>
    <lineage>
        <taxon>Bacteria</taxon>
        <taxon>Bacillati</taxon>
        <taxon>Bacillota</taxon>
        <taxon>Bacilli</taxon>
        <taxon>Bacillales</taxon>
        <taxon>Paenibacillaceae</taxon>
        <taxon>Paenibacillus</taxon>
    </lineage>
</organism>
<protein>
    <submittedName>
        <fullName evidence="1">Uncharacterized protein</fullName>
    </submittedName>
</protein>
<sequence>MSQNQSGTWYDLKEWLDALQQKHPELNLSISDKRISGRGFNYVWCENGKVIFTDKMVVDAPINAKLGGSYVIYEISILTSSNEETYIESFLQPSLTVNYFSDPLCDQAHQKMSAVVEEIYRPQTQEIIDSYNKPWNNTIKEGTVKYIGIGVKIKEDN</sequence>
<dbReference type="Proteomes" id="UP000266552">
    <property type="component" value="Plasmid pAZOPL1"/>
</dbReference>
<evidence type="ECO:0000313" key="1">
    <source>
        <dbReference type="EMBL" id="AYB47995.1"/>
    </source>
</evidence>
<dbReference type="RefSeq" id="WP_119851356.1">
    <property type="nucleotide sequence ID" value="NZ_CP032413.1"/>
</dbReference>